<evidence type="ECO:0000256" key="1">
    <source>
        <dbReference type="ARBA" id="ARBA00008467"/>
    </source>
</evidence>
<evidence type="ECO:0000256" key="3">
    <source>
        <dbReference type="ARBA" id="ARBA00023315"/>
    </source>
</evidence>
<gene>
    <name evidence="6" type="ORF">KDA_41420</name>
</gene>
<comment type="caution">
    <text evidence="6">The sequence shown here is derived from an EMBL/GenBank/DDBJ whole genome shotgun (WGS) entry which is preliminary data.</text>
</comment>
<dbReference type="InterPro" id="IPR020841">
    <property type="entry name" value="PKS_Beta-ketoAc_synthase_dom"/>
</dbReference>
<dbReference type="InterPro" id="IPR014030">
    <property type="entry name" value="Ketoacyl_synth_N"/>
</dbReference>
<keyword evidence="2 4" id="KW-0808">Transferase</keyword>
<proteinExistence type="inferred from homology"/>
<evidence type="ECO:0000313" key="6">
    <source>
        <dbReference type="EMBL" id="GCE28658.1"/>
    </source>
</evidence>
<dbReference type="PANTHER" id="PTHR11712:SF322">
    <property type="entry name" value="POLYKETIDE BETA-KETOACYL SYNTHASE 2-RELATED"/>
    <property type="match status" value="1"/>
</dbReference>
<name>A0A402BB48_9CHLR</name>
<dbReference type="GO" id="GO:0004315">
    <property type="term" value="F:3-oxoacyl-[acyl-carrier-protein] synthase activity"/>
    <property type="evidence" value="ECO:0007669"/>
    <property type="project" value="TreeGrafter"/>
</dbReference>
<evidence type="ECO:0000256" key="4">
    <source>
        <dbReference type="RuleBase" id="RU003694"/>
    </source>
</evidence>
<dbReference type="InterPro" id="IPR000794">
    <property type="entry name" value="Beta-ketoacyl_synthase"/>
</dbReference>
<evidence type="ECO:0000259" key="5">
    <source>
        <dbReference type="PROSITE" id="PS52004"/>
    </source>
</evidence>
<dbReference type="EMBL" id="BIFT01000001">
    <property type="protein sequence ID" value="GCE28658.1"/>
    <property type="molecule type" value="Genomic_DNA"/>
</dbReference>
<dbReference type="InterPro" id="IPR016039">
    <property type="entry name" value="Thiolase-like"/>
</dbReference>
<dbReference type="SMART" id="SM00825">
    <property type="entry name" value="PKS_KS"/>
    <property type="match status" value="1"/>
</dbReference>
<feature type="domain" description="Ketosynthase family 3 (KS3)" evidence="5">
    <location>
        <begin position="1"/>
        <end position="411"/>
    </location>
</feature>
<protein>
    <submittedName>
        <fullName evidence="6">Beta-ketoacyl-[acyl-carrier-protein] synthase II</fullName>
    </submittedName>
</protein>
<dbReference type="PANTHER" id="PTHR11712">
    <property type="entry name" value="POLYKETIDE SYNTHASE-RELATED"/>
    <property type="match status" value="1"/>
</dbReference>
<keyword evidence="3" id="KW-0012">Acyltransferase</keyword>
<dbReference type="CDD" id="cd00834">
    <property type="entry name" value="KAS_I_II"/>
    <property type="match status" value="1"/>
</dbReference>
<dbReference type="SUPFAM" id="SSF53901">
    <property type="entry name" value="Thiolase-like"/>
    <property type="match status" value="2"/>
</dbReference>
<evidence type="ECO:0000313" key="7">
    <source>
        <dbReference type="Proteomes" id="UP000287171"/>
    </source>
</evidence>
<dbReference type="Pfam" id="PF02801">
    <property type="entry name" value="Ketoacyl-synt_C"/>
    <property type="match status" value="1"/>
</dbReference>
<dbReference type="PROSITE" id="PS52004">
    <property type="entry name" value="KS3_2"/>
    <property type="match status" value="1"/>
</dbReference>
<dbReference type="InterPro" id="IPR014031">
    <property type="entry name" value="Ketoacyl_synth_C"/>
</dbReference>
<comment type="similarity">
    <text evidence="1 4">Belongs to the thiolase-like superfamily. Beta-ketoacyl-ACP synthases family.</text>
</comment>
<reference evidence="7" key="1">
    <citation type="submission" date="2018-12" db="EMBL/GenBank/DDBJ databases">
        <title>Tengunoibacter tsumagoiensis gen. nov., sp. nov., Dictyobacter kobayashii sp. nov., D. alpinus sp. nov., and D. joshuensis sp. nov. and description of Dictyobacteraceae fam. nov. within the order Ktedonobacterales isolated from Tengu-no-mugimeshi.</title>
        <authorList>
            <person name="Wang C.M."/>
            <person name="Zheng Y."/>
            <person name="Sakai Y."/>
            <person name="Toyoda A."/>
            <person name="Minakuchi Y."/>
            <person name="Abe K."/>
            <person name="Yokota A."/>
            <person name="Yabe S."/>
        </authorList>
    </citation>
    <scope>NUCLEOTIDE SEQUENCE [LARGE SCALE GENOMIC DNA]</scope>
    <source>
        <strain evidence="7">Uno16</strain>
    </source>
</reference>
<dbReference type="AlphaFoldDB" id="A0A402BB48"/>
<dbReference type="Gene3D" id="3.40.47.10">
    <property type="match status" value="2"/>
</dbReference>
<keyword evidence="7" id="KW-1185">Reference proteome</keyword>
<dbReference type="Pfam" id="PF00109">
    <property type="entry name" value="ketoacyl-synt"/>
    <property type="match status" value="1"/>
</dbReference>
<dbReference type="GO" id="GO:0006633">
    <property type="term" value="P:fatty acid biosynthetic process"/>
    <property type="evidence" value="ECO:0007669"/>
    <property type="project" value="TreeGrafter"/>
</dbReference>
<accession>A0A402BB48</accession>
<organism evidence="6 7">
    <name type="scientific">Dictyobacter alpinus</name>
    <dbReference type="NCBI Taxonomy" id="2014873"/>
    <lineage>
        <taxon>Bacteria</taxon>
        <taxon>Bacillati</taxon>
        <taxon>Chloroflexota</taxon>
        <taxon>Ktedonobacteria</taxon>
        <taxon>Ktedonobacterales</taxon>
        <taxon>Dictyobacteraceae</taxon>
        <taxon>Dictyobacter</taxon>
    </lineage>
</organism>
<evidence type="ECO:0000256" key="2">
    <source>
        <dbReference type="ARBA" id="ARBA00022679"/>
    </source>
</evidence>
<sequence length="417" mass="44735">MGVLSPYGVGTDLLWENLVAGESGITPLTAFDASALDCQVGGQLNDFRATNYLSPRVARKIDPFSTYALVTTQIALKQAGLLLENGKPRWSQQEQDSHRVGVCVGNNLGGWQFAERELYHLWQQGPREVSPYMATAWFPAAVQGNMSIQFGLRGIGRTFLSDRASAAMAIIHAADCLRRGKSDIMIAGGSEAPFSYYAALCYETSGLMSKRTESQKLSAYRPFDAEHNGLVAADGAAFFIMERVEDAIARGAPILAEISSWATNADGYDAVQPAPDGQRYAAAMTQALKKSDMSVEEIDCIFAAGSAVPTEDISETRAVNLAFAETARRVPVATPKSAFGNAFGAATALDMAIAIQAMEHQTIPGAINLEHVAPECELNHVTTTQPVENLHACLINARGMGGTNASLVLKDWSQAHK</sequence>
<dbReference type="Proteomes" id="UP000287171">
    <property type="component" value="Unassembled WGS sequence"/>
</dbReference>